<evidence type="ECO:0000256" key="1">
    <source>
        <dbReference type="ARBA" id="ARBA00023002"/>
    </source>
</evidence>
<gene>
    <name evidence="2" type="ORF">B0T14DRAFT_566524</name>
</gene>
<keyword evidence="3" id="KW-1185">Reference proteome</keyword>
<dbReference type="InterPro" id="IPR036291">
    <property type="entry name" value="NAD(P)-bd_dom_sf"/>
</dbReference>
<comment type="caution">
    <text evidence="2">The sequence shown here is derived from an EMBL/GenBank/DDBJ whole genome shotgun (WGS) entry which is preliminary data.</text>
</comment>
<dbReference type="PANTHER" id="PTHR47534">
    <property type="entry name" value="YALI0E05731P"/>
    <property type="match status" value="1"/>
</dbReference>
<dbReference type="EMBL" id="JAULSU010000004">
    <property type="protein sequence ID" value="KAK0619700.1"/>
    <property type="molecule type" value="Genomic_DNA"/>
</dbReference>
<reference evidence="2" key="1">
    <citation type="submission" date="2023-06" db="EMBL/GenBank/DDBJ databases">
        <title>Genome-scale phylogeny and comparative genomics of the fungal order Sordariales.</title>
        <authorList>
            <consortium name="Lawrence Berkeley National Laboratory"/>
            <person name="Hensen N."/>
            <person name="Bonometti L."/>
            <person name="Westerberg I."/>
            <person name="Brannstrom I.O."/>
            <person name="Guillou S."/>
            <person name="Cros-Aarteil S."/>
            <person name="Calhoun S."/>
            <person name="Haridas S."/>
            <person name="Kuo A."/>
            <person name="Mondo S."/>
            <person name="Pangilinan J."/>
            <person name="Riley R."/>
            <person name="Labutti K."/>
            <person name="Andreopoulos B."/>
            <person name="Lipzen A."/>
            <person name="Chen C."/>
            <person name="Yanf M."/>
            <person name="Daum C."/>
            <person name="Ng V."/>
            <person name="Clum A."/>
            <person name="Steindorff A."/>
            <person name="Ohm R."/>
            <person name="Martin F."/>
            <person name="Silar P."/>
            <person name="Natvig D."/>
            <person name="Lalanne C."/>
            <person name="Gautier V."/>
            <person name="Ament-Velasquez S.L."/>
            <person name="Kruys A."/>
            <person name="Hutchinson M.I."/>
            <person name="Powell A.J."/>
            <person name="Barry K."/>
            <person name="Miller A.N."/>
            <person name="Grigoriev I.V."/>
            <person name="Debuchy R."/>
            <person name="Gladieux P."/>
            <person name="Thoren M.H."/>
            <person name="Johannesson H."/>
        </authorList>
    </citation>
    <scope>NUCLEOTIDE SEQUENCE</scope>
    <source>
        <strain evidence="2">CBS 606.72</strain>
    </source>
</reference>
<proteinExistence type="predicted"/>
<evidence type="ECO:0000313" key="3">
    <source>
        <dbReference type="Proteomes" id="UP001175000"/>
    </source>
</evidence>
<keyword evidence="1" id="KW-0560">Oxidoreductase</keyword>
<organism evidence="2 3">
    <name type="scientific">Immersiella caudata</name>
    <dbReference type="NCBI Taxonomy" id="314043"/>
    <lineage>
        <taxon>Eukaryota</taxon>
        <taxon>Fungi</taxon>
        <taxon>Dikarya</taxon>
        <taxon>Ascomycota</taxon>
        <taxon>Pezizomycotina</taxon>
        <taxon>Sordariomycetes</taxon>
        <taxon>Sordariomycetidae</taxon>
        <taxon>Sordariales</taxon>
        <taxon>Lasiosphaeriaceae</taxon>
        <taxon>Immersiella</taxon>
    </lineage>
</organism>
<dbReference type="Gene3D" id="3.40.50.720">
    <property type="entry name" value="NAD(P)-binding Rossmann-like Domain"/>
    <property type="match status" value="1"/>
</dbReference>
<dbReference type="Proteomes" id="UP001175000">
    <property type="component" value="Unassembled WGS sequence"/>
</dbReference>
<name>A0AA40BZY9_9PEZI</name>
<evidence type="ECO:0000313" key="2">
    <source>
        <dbReference type="EMBL" id="KAK0619700.1"/>
    </source>
</evidence>
<dbReference type="AlphaFoldDB" id="A0AA40BZY9"/>
<dbReference type="GO" id="GO:0016491">
    <property type="term" value="F:oxidoreductase activity"/>
    <property type="evidence" value="ECO:0007669"/>
    <property type="project" value="UniProtKB-KW"/>
</dbReference>
<protein>
    <submittedName>
        <fullName evidence="2">Uncharacterized protein</fullName>
    </submittedName>
</protein>
<dbReference type="SUPFAM" id="SSF51735">
    <property type="entry name" value="NAD(P)-binding Rossmann-fold domains"/>
    <property type="match status" value="1"/>
</dbReference>
<sequence>MGVAFKDCPDTADEYFIDVKHAQEVRLCGFELVTGNIAEALFPNPIIYILGRSASKFAPHLSALQTINPFATLVFLERDPSLLSDIDKACEEIRAKQTKIDYIFMSPGLMPLNGPQMTSENSELCFVLSYYGRIRLIQKLLPLLRQAPSPRVLSILAAGREKPFVESDFGFENPKNWSAGGAINQITVLMSLGMEYLAKRERKVLFLHSYPGLVRTDIVARLEAPEGSSWLWVLAVGLTKKAFAMYMVLKGTPVEESGEMQAYILTSGEFEAGKMVPVNEHCEEYAAAQMKVVEGYKARGLPERVWEYTMGVLERATMP</sequence>
<dbReference type="InterPro" id="IPR052228">
    <property type="entry name" value="Sec_Metab_Biosynth_Oxidored"/>
</dbReference>
<dbReference type="PANTHER" id="PTHR47534:SF3">
    <property type="entry name" value="ALCOHOL DEHYDROGENASE-LIKE C-TERMINAL DOMAIN-CONTAINING PROTEIN"/>
    <property type="match status" value="1"/>
</dbReference>
<accession>A0AA40BZY9</accession>